<comment type="caution">
    <text evidence="1">The sequence shown here is derived from an EMBL/GenBank/DDBJ whole genome shotgun (WGS) entry which is preliminary data.</text>
</comment>
<accession>A0AA39Q8I1</accession>
<evidence type="ECO:0008006" key="3">
    <source>
        <dbReference type="Google" id="ProtNLM"/>
    </source>
</evidence>
<dbReference type="AlphaFoldDB" id="A0AA39Q8I1"/>
<name>A0AA39Q8I1_9AGAR</name>
<keyword evidence="2" id="KW-1185">Reference proteome</keyword>
<proteinExistence type="predicted"/>
<sequence>MATGIRCIIQDGGRTAFWGLNNENQNFEVTIGTGTCVGQQRWVLMRALIRLKIQVFPKLSSSRCSGALANGYDDDFVPVTTTTAWQHTSLLDVGVLQRDRANIKYQSLPQVTLSALVETGQTESTIAVRKQRSYTGRKPVIWSALANNPCVNFGIDGTLERLNTTLGTSYTLNASVLRSFLESFISQNYDFGTVYTNIRPYWYDLTTIRYISETWDRHREMRQRILANNMISGENIPPRRTWDLYANRVVPFWVAFEHPWPISHAWVSDEERMNVWTLINGFEWSVPIPEDVNLDLIRVEPQSGESGRREDLRKEEWKVDVPTIGSVYRSAMVVYHLNGLARPFCSQPGDLESERCWFRRAWTLQEVSGNSIIGGETDNRWTMEASVRLMFKTALQALQTMTRRGVYEVLWQMRTRVSTKPLDKVAGLAYVLSAKSIPIYDEMQSEEDAWAALVDVMPKVYLQELLLYPEPGNGCKLWRPSWSQVMTGALPSFGGITRTYEVVQTGELEGDWYEGPCIKAGNVWGLDDVSDEGIPRQGELAIKDFTGTTHTFKISANHTHPIPDGSYILISSNYFSDVSEHWVVGWQRRDGKFAKVSVIRVADRIERQRVYELRVAERCRIFLC</sequence>
<organism evidence="1 2">
    <name type="scientific">Armillaria luteobubalina</name>
    <dbReference type="NCBI Taxonomy" id="153913"/>
    <lineage>
        <taxon>Eukaryota</taxon>
        <taxon>Fungi</taxon>
        <taxon>Dikarya</taxon>
        <taxon>Basidiomycota</taxon>
        <taxon>Agaricomycotina</taxon>
        <taxon>Agaricomycetes</taxon>
        <taxon>Agaricomycetidae</taxon>
        <taxon>Agaricales</taxon>
        <taxon>Marasmiineae</taxon>
        <taxon>Physalacriaceae</taxon>
        <taxon>Armillaria</taxon>
    </lineage>
</organism>
<reference evidence="1" key="1">
    <citation type="submission" date="2023-06" db="EMBL/GenBank/DDBJ databases">
        <authorList>
            <consortium name="Lawrence Berkeley National Laboratory"/>
            <person name="Ahrendt S."/>
            <person name="Sahu N."/>
            <person name="Indic B."/>
            <person name="Wong-Bajracharya J."/>
            <person name="Merenyi Z."/>
            <person name="Ke H.-M."/>
            <person name="Monk M."/>
            <person name="Kocsube S."/>
            <person name="Drula E."/>
            <person name="Lipzen A."/>
            <person name="Balint B."/>
            <person name="Henrissat B."/>
            <person name="Andreopoulos B."/>
            <person name="Martin F.M."/>
            <person name="Harder C.B."/>
            <person name="Rigling D."/>
            <person name="Ford K.L."/>
            <person name="Foster G.D."/>
            <person name="Pangilinan J."/>
            <person name="Papanicolaou A."/>
            <person name="Barry K."/>
            <person name="LaButti K."/>
            <person name="Viragh M."/>
            <person name="Koriabine M."/>
            <person name="Yan M."/>
            <person name="Riley R."/>
            <person name="Champramary S."/>
            <person name="Plett K.L."/>
            <person name="Tsai I.J."/>
            <person name="Slot J."/>
            <person name="Sipos G."/>
            <person name="Plett J."/>
            <person name="Nagy L.G."/>
            <person name="Grigoriev I.V."/>
        </authorList>
    </citation>
    <scope>NUCLEOTIDE SEQUENCE</scope>
    <source>
        <strain evidence="1">HWK02</strain>
    </source>
</reference>
<protein>
    <recommendedName>
        <fullName evidence="3">Heterokaryon incompatibility domain-containing protein</fullName>
    </recommendedName>
</protein>
<evidence type="ECO:0000313" key="1">
    <source>
        <dbReference type="EMBL" id="KAK0498227.1"/>
    </source>
</evidence>
<dbReference type="Proteomes" id="UP001175228">
    <property type="component" value="Unassembled WGS sequence"/>
</dbReference>
<evidence type="ECO:0000313" key="2">
    <source>
        <dbReference type="Proteomes" id="UP001175228"/>
    </source>
</evidence>
<dbReference type="EMBL" id="JAUEPU010000011">
    <property type="protein sequence ID" value="KAK0498227.1"/>
    <property type="molecule type" value="Genomic_DNA"/>
</dbReference>
<gene>
    <name evidence="1" type="ORF">EDD18DRAFT_1330494</name>
</gene>